<evidence type="ECO:0000256" key="3">
    <source>
        <dbReference type="SAM" id="Phobius"/>
    </source>
</evidence>
<keyword evidence="3" id="KW-0812">Transmembrane</keyword>
<dbReference type="AlphaFoldDB" id="A0A2X0N819"/>
<dbReference type="Gene3D" id="3.40.50.2000">
    <property type="entry name" value="Glycogen Phosphorylase B"/>
    <property type="match status" value="2"/>
</dbReference>
<feature type="region of interest" description="Disordered" evidence="2">
    <location>
        <begin position="1"/>
        <end position="30"/>
    </location>
</feature>
<dbReference type="InterPro" id="IPR001296">
    <property type="entry name" value="Glyco_trans_1"/>
</dbReference>
<dbReference type="Proteomes" id="UP000249464">
    <property type="component" value="Unassembled WGS sequence"/>
</dbReference>
<evidence type="ECO:0000313" key="7">
    <source>
        <dbReference type="Proteomes" id="UP000249464"/>
    </source>
</evidence>
<dbReference type="SUPFAM" id="SSF53756">
    <property type="entry name" value="UDP-Glycosyltransferase/glycogen phosphorylase"/>
    <property type="match status" value="1"/>
</dbReference>
<proteinExistence type="predicted"/>
<keyword evidence="1" id="KW-0808">Transferase</keyword>
<evidence type="ECO:0000313" key="6">
    <source>
        <dbReference type="EMBL" id="SGZ26241.1"/>
    </source>
</evidence>
<keyword evidence="3" id="KW-1133">Transmembrane helix</keyword>
<dbReference type="InterPro" id="IPR050194">
    <property type="entry name" value="Glycosyltransferase_grp1"/>
</dbReference>
<feature type="compositionally biased region" description="Polar residues" evidence="2">
    <location>
        <begin position="1"/>
        <end position="10"/>
    </location>
</feature>
<keyword evidence="1" id="KW-0328">Glycosyltransferase</keyword>
<gene>
    <name evidence="6" type="primary">BQ5605_C024g09867</name>
    <name evidence="6" type="ORF">BQ5605_C024G09867</name>
</gene>
<feature type="transmembrane region" description="Helical" evidence="3">
    <location>
        <begin position="711"/>
        <end position="734"/>
    </location>
</feature>
<keyword evidence="3" id="KW-0472">Membrane</keyword>
<organism evidence="6 7">
    <name type="scientific">Microbotryum silenes-dioicae</name>
    <dbReference type="NCBI Taxonomy" id="796604"/>
    <lineage>
        <taxon>Eukaryota</taxon>
        <taxon>Fungi</taxon>
        <taxon>Dikarya</taxon>
        <taxon>Basidiomycota</taxon>
        <taxon>Pucciniomycotina</taxon>
        <taxon>Microbotryomycetes</taxon>
        <taxon>Microbotryales</taxon>
        <taxon>Microbotryaceae</taxon>
        <taxon>Microbotryum</taxon>
    </lineage>
</organism>
<evidence type="ECO:0000256" key="1">
    <source>
        <dbReference type="ARBA" id="ARBA00022676"/>
    </source>
</evidence>
<dbReference type="STRING" id="796604.A0A2X0N819"/>
<dbReference type="PANTHER" id="PTHR45947">
    <property type="entry name" value="SULFOQUINOVOSYL TRANSFERASE SQD2"/>
    <property type="match status" value="1"/>
</dbReference>
<accession>A0A2X0N819</accession>
<evidence type="ECO:0000259" key="4">
    <source>
        <dbReference type="Pfam" id="PF00534"/>
    </source>
</evidence>
<feature type="domain" description="Glycosyl transferase family 1" evidence="4">
    <location>
        <begin position="360"/>
        <end position="493"/>
    </location>
</feature>
<keyword evidence="7" id="KW-1185">Reference proteome</keyword>
<evidence type="ECO:0000259" key="5">
    <source>
        <dbReference type="Pfam" id="PF13439"/>
    </source>
</evidence>
<dbReference type="GO" id="GO:0016757">
    <property type="term" value="F:glycosyltransferase activity"/>
    <property type="evidence" value="ECO:0007669"/>
    <property type="project" value="UniProtKB-KW"/>
</dbReference>
<dbReference type="PANTHER" id="PTHR45947:SF3">
    <property type="entry name" value="SULFOQUINOVOSYL TRANSFERASE SQD2"/>
    <property type="match status" value="1"/>
</dbReference>
<feature type="domain" description="Glycosyltransferase subfamily 4-like N-terminal" evidence="5">
    <location>
        <begin position="76"/>
        <end position="274"/>
    </location>
</feature>
<dbReference type="Pfam" id="PF00534">
    <property type="entry name" value="Glycos_transf_1"/>
    <property type="match status" value="1"/>
</dbReference>
<dbReference type="Pfam" id="PF13439">
    <property type="entry name" value="Glyco_transf_4"/>
    <property type="match status" value="1"/>
</dbReference>
<feature type="region of interest" description="Disordered" evidence="2">
    <location>
        <begin position="326"/>
        <end position="349"/>
    </location>
</feature>
<dbReference type="CDD" id="cd03814">
    <property type="entry name" value="GT4-like"/>
    <property type="match status" value="1"/>
</dbReference>
<sequence length="747" mass="81313">MVHLASSHQQQETDHNPYDGGGGELAPSGASTEFRQLSGRDLDALEKAGGVDAGADASEHRSLRVAIVTENFLPKVDGVTRTLAMLLEHLQKAGHEAIVLGPDSGMVSGAAQAASLGLDALDVRQRIDPHAQEPRAPEAPKTGTSYAGHEVVGTRGLPLLGVYKGLALNFIRPRFITKLREFEPDVIQFVDPIWLCAQVIPVVQYYLPDVPLLTSYHTNLAMYATLFGFGWLTPTMWSLQRNLHGRCRLTFCPSQSTARMLTSQGFNNVRIWPRVSRDTCAVMKRTRSLTGRIYMVLLQGVNTRLFRPEARDFTLRQSWSAEPESSRLSSASSDSISSSFASPRSSLEASPPSYSSFVARSPQSKVVLLYVGRISWEKNLRLLVEAFRGLEKPSTDGTRPACQLVFVGDGPSRPELETLCAQYGLGAVFIGYRKGEELAAAYASADIFAFPSWTETFGQVVLESLASGLPVVGLRAEGVCDLVEHGRTGLLLDLDELLPTSQRPAPLKDPNEIKPLPANPHRLVGSSSATFPLAVSMYREMLVELASDHARRRTMGQAAHSDASTRSWHAAMEMLVDGYRELARSAAGEPKQIDDDKSALGLSRTSTLDLDIVCGETAGTFLSELADSECETPKTATALAVRRPKRMLRLGGVLRRTGGRFREGSLGGAQTIPSWLGGVSDATSSSPSAVSQMGSHIRLVTERKRTGSLQAIGWVIIKVVAFSWIVYTMAQYVLATEMMRRITVVTQ</sequence>
<reference evidence="6 7" key="1">
    <citation type="submission" date="2016-11" db="EMBL/GenBank/DDBJ databases">
        <authorList>
            <person name="Jaros S."/>
            <person name="Januszkiewicz K."/>
            <person name="Wedrychowicz H."/>
        </authorList>
    </citation>
    <scope>NUCLEOTIDE SEQUENCE [LARGE SCALE GENOMIC DNA]</scope>
</reference>
<protein>
    <submittedName>
        <fullName evidence="6">BQ5605_C024g09867 protein</fullName>
    </submittedName>
</protein>
<dbReference type="EMBL" id="FQNC01000086">
    <property type="protein sequence ID" value="SGZ26241.1"/>
    <property type="molecule type" value="Genomic_DNA"/>
</dbReference>
<name>A0A2X0N819_9BASI</name>
<evidence type="ECO:0000256" key="2">
    <source>
        <dbReference type="SAM" id="MobiDB-lite"/>
    </source>
</evidence>
<dbReference type="InterPro" id="IPR028098">
    <property type="entry name" value="Glyco_trans_4-like_N"/>
</dbReference>